<proteinExistence type="predicted"/>
<reference evidence="3" key="1">
    <citation type="submission" date="2022-10" db="EMBL/GenBank/DDBJ databases">
        <title>Adaptive evolution leads to modifications in subtelomeric GC content in a zoonotic Cryptosporidium species.</title>
        <authorList>
            <person name="Li J."/>
            <person name="Feng Y."/>
            <person name="Xiao L."/>
        </authorList>
    </citation>
    <scope>NUCLEOTIDE SEQUENCE</scope>
    <source>
        <strain evidence="3">25894</strain>
    </source>
</reference>
<feature type="domain" description="GST C-terminal" evidence="2">
    <location>
        <begin position="171"/>
        <end position="293"/>
    </location>
</feature>
<dbReference type="SFLD" id="SFLDS00019">
    <property type="entry name" value="Glutathione_Transferase_(cytos"/>
    <property type="match status" value="1"/>
</dbReference>
<keyword evidence="4" id="KW-1185">Reference proteome</keyword>
<dbReference type="Gene3D" id="1.20.1050.130">
    <property type="match status" value="1"/>
</dbReference>
<dbReference type="SUPFAM" id="SSF52833">
    <property type="entry name" value="Thioredoxin-like"/>
    <property type="match status" value="1"/>
</dbReference>
<accession>A0ABQ8P9W3</accession>
<dbReference type="InterPro" id="IPR010987">
    <property type="entry name" value="Glutathione-S-Trfase_C-like"/>
</dbReference>
<evidence type="ECO:0000259" key="2">
    <source>
        <dbReference type="PROSITE" id="PS50405"/>
    </source>
</evidence>
<evidence type="ECO:0000313" key="3">
    <source>
        <dbReference type="EMBL" id="KAJ1614109.1"/>
    </source>
</evidence>
<organism evidence="3 4">
    <name type="scientific">Cryptosporidium canis</name>
    <dbReference type="NCBI Taxonomy" id="195482"/>
    <lineage>
        <taxon>Eukaryota</taxon>
        <taxon>Sar</taxon>
        <taxon>Alveolata</taxon>
        <taxon>Apicomplexa</taxon>
        <taxon>Conoidasida</taxon>
        <taxon>Coccidia</taxon>
        <taxon>Eucoccidiorida</taxon>
        <taxon>Eimeriorina</taxon>
        <taxon>Cryptosporidiidae</taxon>
        <taxon>Cryptosporidium</taxon>
    </lineage>
</organism>
<gene>
    <name evidence="3" type="ORF">OJ252_805</name>
</gene>
<comment type="caution">
    <text evidence="3">The sequence shown here is derived from an EMBL/GenBank/DDBJ whole genome shotgun (WGS) entry which is preliminary data.</text>
</comment>
<dbReference type="PANTHER" id="PTHR11571">
    <property type="entry name" value="GLUTATHIONE S-TRANSFERASE"/>
    <property type="match status" value="1"/>
</dbReference>
<dbReference type="InterPro" id="IPR036282">
    <property type="entry name" value="Glutathione-S-Trfase_C_sf"/>
</dbReference>
<feature type="domain" description="GST N-terminal" evidence="1">
    <location>
        <begin position="84"/>
        <end position="169"/>
    </location>
</feature>
<dbReference type="Proteomes" id="UP001071777">
    <property type="component" value="Unassembled WGS sequence"/>
</dbReference>
<protein>
    <recommendedName>
        <fullName evidence="5">Glutathione S-transferase</fullName>
    </recommendedName>
</protein>
<name>A0ABQ8P9W3_9CRYT</name>
<sequence>MKGHSPGLHLRGGAGGASVFRGDLRAWSSGLAKDPVVASLVSGQKPQLGHLAENIIFSDTPSNIINYVWLEGQLQMEYIGSLDNPLRLIYFSCRGTCDVIRLLLVDQEIPYEEHNISGKDFLQPEFQQVLLESGNFPMLPYLSDSNNEVELTGSFTILRYLADKCKLMGSCQEERSRVENWLEFLQSMLHSLWDFENTSDSYTGVQRTKKRSQFLLETLHPMLKCIDDKLEQGVWALDSYSVIDIVLYSTISVVIRSWGSDLLKPYIRIISHKNNMEKLRKQIDSFKDDPRRF</sequence>
<dbReference type="PROSITE" id="PS50405">
    <property type="entry name" value="GST_CTER"/>
    <property type="match status" value="1"/>
</dbReference>
<dbReference type="InterPro" id="IPR036249">
    <property type="entry name" value="Thioredoxin-like_sf"/>
</dbReference>
<evidence type="ECO:0008006" key="5">
    <source>
        <dbReference type="Google" id="ProtNLM"/>
    </source>
</evidence>
<dbReference type="EMBL" id="JAPCXB010000026">
    <property type="protein sequence ID" value="KAJ1614109.1"/>
    <property type="molecule type" value="Genomic_DNA"/>
</dbReference>
<dbReference type="InterPro" id="IPR050213">
    <property type="entry name" value="GST_superfamily"/>
</dbReference>
<dbReference type="InterPro" id="IPR004045">
    <property type="entry name" value="Glutathione_S-Trfase_N"/>
</dbReference>
<dbReference type="InterPro" id="IPR040079">
    <property type="entry name" value="Glutathione_S-Trfase"/>
</dbReference>
<dbReference type="SUPFAM" id="SSF47616">
    <property type="entry name" value="GST C-terminal domain-like"/>
    <property type="match status" value="1"/>
</dbReference>
<evidence type="ECO:0000313" key="4">
    <source>
        <dbReference type="Proteomes" id="UP001071777"/>
    </source>
</evidence>
<dbReference type="PROSITE" id="PS50404">
    <property type="entry name" value="GST_NTER"/>
    <property type="match status" value="1"/>
</dbReference>
<evidence type="ECO:0000259" key="1">
    <source>
        <dbReference type="PROSITE" id="PS50404"/>
    </source>
</evidence>